<name>A0A2G6K839_9ACTN</name>
<dbReference type="InterPro" id="IPR007324">
    <property type="entry name" value="Sugar-bd_dom_put"/>
</dbReference>
<dbReference type="InterPro" id="IPR036388">
    <property type="entry name" value="WH-like_DNA-bd_sf"/>
</dbReference>
<dbReference type="InterPro" id="IPR001387">
    <property type="entry name" value="Cro/C1-type_HTH"/>
</dbReference>
<organism evidence="6 7">
    <name type="scientific">Ilumatobacter coccineus</name>
    <dbReference type="NCBI Taxonomy" id="467094"/>
    <lineage>
        <taxon>Bacteria</taxon>
        <taxon>Bacillati</taxon>
        <taxon>Actinomycetota</taxon>
        <taxon>Acidimicrobiia</taxon>
        <taxon>Acidimicrobiales</taxon>
        <taxon>Ilumatobacteraceae</taxon>
        <taxon>Ilumatobacter</taxon>
    </lineage>
</organism>
<evidence type="ECO:0000256" key="4">
    <source>
        <dbReference type="ARBA" id="ARBA00023163"/>
    </source>
</evidence>
<proteinExistence type="inferred from homology"/>
<dbReference type="Gene3D" id="3.40.50.1360">
    <property type="match status" value="1"/>
</dbReference>
<dbReference type="GO" id="GO:0003677">
    <property type="term" value="F:DNA binding"/>
    <property type="evidence" value="ECO:0007669"/>
    <property type="project" value="UniProtKB-KW"/>
</dbReference>
<evidence type="ECO:0000256" key="3">
    <source>
        <dbReference type="ARBA" id="ARBA00023125"/>
    </source>
</evidence>
<dbReference type="GO" id="GO:0030246">
    <property type="term" value="F:carbohydrate binding"/>
    <property type="evidence" value="ECO:0007669"/>
    <property type="project" value="InterPro"/>
</dbReference>
<evidence type="ECO:0000256" key="1">
    <source>
        <dbReference type="ARBA" id="ARBA00010466"/>
    </source>
</evidence>
<evidence type="ECO:0000313" key="6">
    <source>
        <dbReference type="EMBL" id="PIE31795.1"/>
    </source>
</evidence>
<dbReference type="Proteomes" id="UP000230914">
    <property type="component" value="Unassembled WGS sequence"/>
</dbReference>
<dbReference type="PANTHER" id="PTHR34294:SF1">
    <property type="entry name" value="TRANSCRIPTIONAL REGULATOR LSRR"/>
    <property type="match status" value="1"/>
</dbReference>
<keyword evidence="4" id="KW-0804">Transcription</keyword>
<dbReference type="SUPFAM" id="SSF100950">
    <property type="entry name" value="NagB/RpiA/CoA transferase-like"/>
    <property type="match status" value="1"/>
</dbReference>
<dbReference type="InterPro" id="IPR051054">
    <property type="entry name" value="SorC_transcr_regulators"/>
</dbReference>
<dbReference type="PROSITE" id="PS50943">
    <property type="entry name" value="HTH_CROC1"/>
    <property type="match status" value="1"/>
</dbReference>
<evidence type="ECO:0000313" key="7">
    <source>
        <dbReference type="Proteomes" id="UP000230914"/>
    </source>
</evidence>
<comment type="caution">
    <text evidence="6">The sequence shown here is derived from an EMBL/GenBank/DDBJ whole genome shotgun (WGS) entry which is preliminary data.</text>
</comment>
<dbReference type="Pfam" id="PF04198">
    <property type="entry name" value="Sugar-bind"/>
    <property type="match status" value="1"/>
</dbReference>
<feature type="domain" description="HTH cro/C1-type" evidence="5">
    <location>
        <begin position="24"/>
        <end position="49"/>
    </location>
</feature>
<gene>
    <name evidence="6" type="ORF">CSA55_04825</name>
</gene>
<dbReference type="Gene3D" id="1.10.10.10">
    <property type="entry name" value="Winged helix-like DNA-binding domain superfamily/Winged helix DNA-binding domain"/>
    <property type="match status" value="1"/>
</dbReference>
<dbReference type="AlphaFoldDB" id="A0A2G6K839"/>
<keyword evidence="3" id="KW-0238">DNA-binding</keyword>
<accession>A0A2G6K839</accession>
<protein>
    <recommendedName>
        <fullName evidence="5">HTH cro/C1-type domain-containing protein</fullName>
    </recommendedName>
</protein>
<dbReference type="PANTHER" id="PTHR34294">
    <property type="entry name" value="TRANSCRIPTIONAL REGULATOR-RELATED"/>
    <property type="match status" value="1"/>
</dbReference>
<dbReference type="Pfam" id="PF13384">
    <property type="entry name" value="HTH_23"/>
    <property type="match status" value="1"/>
</dbReference>
<sequence>MITGNSRSESRREQVIRAAWLYHERGLNQQAVANRLGISRSTVSRLLSDAEHEGIVRVIVTEPLPETASLADDLIERFELSGATVEFTLDSDLPRDAAATALARRLESMVASGPMTIAAGWGRTLGTAAQRVRPMVTHGVTVVDAFGHTTTADIAPAVEVSNTLAHKFDADVIHIPSPGFAPQARIADTFYEADSVSSTLDVARRADCVVISIGVVGTESLLHHAGYLDSSAMERVIRAGGVGEIFGRYYDRKGNRICTDVLHPISLTFEDLGRCQRVIAAVGGVDKTAAVLGALAAGVIDELAIDHTLARALLDASA</sequence>
<dbReference type="EMBL" id="PDSL01000065">
    <property type="protein sequence ID" value="PIE31795.1"/>
    <property type="molecule type" value="Genomic_DNA"/>
</dbReference>
<keyword evidence="2" id="KW-0805">Transcription regulation</keyword>
<reference evidence="6 7" key="1">
    <citation type="submission" date="2017-10" db="EMBL/GenBank/DDBJ databases">
        <title>Novel microbial diversity and functional potential in the marine mammal oral microbiome.</title>
        <authorList>
            <person name="Dudek N.K."/>
            <person name="Sun C.L."/>
            <person name="Burstein D."/>
            <person name="Kantor R.S."/>
            <person name="Aliaga Goltsman D.S."/>
            <person name="Bik E.M."/>
            <person name="Thomas B.C."/>
            <person name="Banfield J.F."/>
            <person name="Relman D.A."/>
        </authorList>
    </citation>
    <scope>NUCLEOTIDE SEQUENCE [LARGE SCALE GENOMIC DNA]</scope>
    <source>
        <strain evidence="6">DOLJORAL78_61_10</strain>
    </source>
</reference>
<dbReference type="InterPro" id="IPR037171">
    <property type="entry name" value="NagB/RpiA_transferase-like"/>
</dbReference>
<comment type="similarity">
    <text evidence="1">Belongs to the SorC transcriptional regulatory family.</text>
</comment>
<evidence type="ECO:0000256" key="2">
    <source>
        <dbReference type="ARBA" id="ARBA00023015"/>
    </source>
</evidence>
<evidence type="ECO:0000259" key="5">
    <source>
        <dbReference type="PROSITE" id="PS50943"/>
    </source>
</evidence>